<reference evidence="2" key="1">
    <citation type="journal article" date="2019" name="Int. J. Syst. Evol. Microbiol.">
        <title>The Global Catalogue of Microorganisms (GCM) 10K type strain sequencing project: providing services to taxonomists for standard genome sequencing and annotation.</title>
        <authorList>
            <consortium name="The Broad Institute Genomics Platform"/>
            <consortium name="The Broad Institute Genome Sequencing Center for Infectious Disease"/>
            <person name="Wu L."/>
            <person name="Ma J."/>
        </authorList>
    </citation>
    <scope>NUCLEOTIDE SEQUENCE [LARGE SCALE GENOMIC DNA]</scope>
    <source>
        <strain evidence="2">KCTC 42986</strain>
    </source>
</reference>
<evidence type="ECO:0000313" key="2">
    <source>
        <dbReference type="Proteomes" id="UP001595530"/>
    </source>
</evidence>
<gene>
    <name evidence="1" type="ORF">ACFOFO_24070</name>
</gene>
<dbReference type="RefSeq" id="WP_390329026.1">
    <property type="nucleotide sequence ID" value="NZ_JBHRTP010000095.1"/>
</dbReference>
<sequence length="59" mass="6901">MKLTDSERMELKQQVNARKGRADIRAKLDCSDSFIDLWNKHFASNRMAGLFSRYAGREH</sequence>
<organism evidence="1 2">
    <name type="scientific">Undibacterium arcticum</name>
    <dbReference type="NCBI Taxonomy" id="1762892"/>
    <lineage>
        <taxon>Bacteria</taxon>
        <taxon>Pseudomonadati</taxon>
        <taxon>Pseudomonadota</taxon>
        <taxon>Betaproteobacteria</taxon>
        <taxon>Burkholderiales</taxon>
        <taxon>Oxalobacteraceae</taxon>
        <taxon>Undibacterium</taxon>
    </lineage>
</organism>
<protein>
    <submittedName>
        <fullName evidence="1">Uncharacterized protein</fullName>
    </submittedName>
</protein>
<dbReference type="Proteomes" id="UP001595530">
    <property type="component" value="Unassembled WGS sequence"/>
</dbReference>
<evidence type="ECO:0000313" key="1">
    <source>
        <dbReference type="EMBL" id="MFC3110991.1"/>
    </source>
</evidence>
<comment type="caution">
    <text evidence="1">The sequence shown here is derived from an EMBL/GenBank/DDBJ whole genome shotgun (WGS) entry which is preliminary data.</text>
</comment>
<proteinExistence type="predicted"/>
<dbReference type="EMBL" id="JBHRTP010000095">
    <property type="protein sequence ID" value="MFC3110991.1"/>
    <property type="molecule type" value="Genomic_DNA"/>
</dbReference>
<keyword evidence="2" id="KW-1185">Reference proteome</keyword>
<name>A0ABV7F9S1_9BURK</name>
<accession>A0ABV7F9S1</accession>